<keyword evidence="5 11" id="KW-1003">Cell membrane</keyword>
<dbReference type="GO" id="GO:0009306">
    <property type="term" value="P:protein secretion"/>
    <property type="evidence" value="ECO:0007669"/>
    <property type="project" value="UniProtKB-UniRule"/>
</dbReference>
<keyword evidence="6 11" id="KW-0812">Transmembrane</keyword>
<dbReference type="EMBL" id="CP002243">
    <property type="protein sequence ID" value="AEI74938.1"/>
    <property type="molecule type" value="Genomic_DNA"/>
</dbReference>
<name>F7XXW2_MOREP</name>
<evidence type="ECO:0000313" key="13">
    <source>
        <dbReference type="Proteomes" id="UP000000504"/>
    </source>
</evidence>
<keyword evidence="8 11" id="KW-1133">Transmembrane helix</keyword>
<dbReference type="AlphaFoldDB" id="F7XXW2"/>
<dbReference type="GO" id="GO:0043952">
    <property type="term" value="P:protein transport by the Sec complex"/>
    <property type="evidence" value="ECO:0007669"/>
    <property type="project" value="TreeGrafter"/>
</dbReference>
<dbReference type="GO" id="GO:0065002">
    <property type="term" value="P:intracellular protein transmembrane transport"/>
    <property type="evidence" value="ECO:0007669"/>
    <property type="project" value="TreeGrafter"/>
</dbReference>
<organism evidence="12 13">
    <name type="scientific">Moranella endobia (strain PCIT)</name>
    <dbReference type="NCBI Taxonomy" id="903503"/>
    <lineage>
        <taxon>Bacteria</taxon>
        <taxon>Pseudomonadati</taxon>
        <taxon>Pseudomonadota</taxon>
        <taxon>Gammaproteobacteria</taxon>
        <taxon>Enterobacterales</taxon>
        <taxon>Enterobacteriaceae</taxon>
        <taxon>Candidatus Moranella</taxon>
    </lineage>
</organism>
<comment type="function">
    <text evidence="11">Involved in protein export. Participates in an early event of protein translocation.</text>
</comment>
<evidence type="ECO:0000256" key="10">
    <source>
        <dbReference type="ARBA" id="ARBA00023136"/>
    </source>
</evidence>
<dbReference type="STRING" id="903503.MEPCIT_302"/>
<protein>
    <recommendedName>
        <fullName evidence="3 11">Protein-export membrane protein SecG</fullName>
    </recommendedName>
</protein>
<dbReference type="NCBIfam" id="TIGR00810">
    <property type="entry name" value="secG"/>
    <property type="match status" value="1"/>
</dbReference>
<evidence type="ECO:0000256" key="1">
    <source>
        <dbReference type="ARBA" id="ARBA00004651"/>
    </source>
</evidence>
<evidence type="ECO:0000256" key="11">
    <source>
        <dbReference type="RuleBase" id="RU365087"/>
    </source>
</evidence>
<evidence type="ECO:0000256" key="4">
    <source>
        <dbReference type="ARBA" id="ARBA00022448"/>
    </source>
</evidence>
<evidence type="ECO:0000256" key="7">
    <source>
        <dbReference type="ARBA" id="ARBA00022927"/>
    </source>
</evidence>
<gene>
    <name evidence="12" type="primary">secG</name>
    <name evidence="12" type="ordered locus">MEPCIT_302</name>
</gene>
<keyword evidence="4 11" id="KW-0813">Transport</keyword>
<dbReference type="OrthoDB" id="9813947at2"/>
<accession>F7XXW2</accession>
<evidence type="ECO:0000256" key="9">
    <source>
        <dbReference type="ARBA" id="ARBA00023010"/>
    </source>
</evidence>
<dbReference type="PRINTS" id="PR01651">
    <property type="entry name" value="SECGEXPORT"/>
</dbReference>
<dbReference type="HOGENOM" id="CLU_094156_2_2_6"/>
<dbReference type="RefSeq" id="WP_013975688.1">
    <property type="nucleotide sequence ID" value="NC_015735.1"/>
</dbReference>
<evidence type="ECO:0000256" key="8">
    <source>
        <dbReference type="ARBA" id="ARBA00022989"/>
    </source>
</evidence>
<evidence type="ECO:0000256" key="5">
    <source>
        <dbReference type="ARBA" id="ARBA00022475"/>
    </source>
</evidence>
<feature type="transmembrane region" description="Helical" evidence="11">
    <location>
        <begin position="49"/>
        <end position="74"/>
    </location>
</feature>
<comment type="caution">
    <text evidence="11">Lacks conserved residue(s) required for the propagation of feature annotation.</text>
</comment>
<dbReference type="PANTHER" id="PTHR34182">
    <property type="entry name" value="PROTEIN-EXPORT MEMBRANE PROTEIN SECG"/>
    <property type="match status" value="1"/>
</dbReference>
<dbReference type="PANTHER" id="PTHR34182:SF1">
    <property type="entry name" value="PROTEIN-EXPORT MEMBRANE PROTEIN SECG"/>
    <property type="match status" value="1"/>
</dbReference>
<dbReference type="eggNOG" id="COG1314">
    <property type="taxonomic scope" value="Bacteria"/>
</dbReference>
<dbReference type="GO" id="GO:0005886">
    <property type="term" value="C:plasma membrane"/>
    <property type="evidence" value="ECO:0007669"/>
    <property type="project" value="UniProtKB-SubCell"/>
</dbReference>
<keyword evidence="9 11" id="KW-0811">Translocation</keyword>
<dbReference type="InterPro" id="IPR004692">
    <property type="entry name" value="SecG"/>
</dbReference>
<evidence type="ECO:0000313" key="12">
    <source>
        <dbReference type="EMBL" id="AEI74938.1"/>
    </source>
</evidence>
<reference evidence="12 13" key="2">
    <citation type="journal article" date="2011" name="Curr. Biol.">
        <title>An interdependent metabolic patchwork in the nested symbiosis of mealybugs.</title>
        <authorList>
            <person name="McCutcheon J.P."/>
            <person name="von Dohlen C.D."/>
        </authorList>
    </citation>
    <scope>NUCLEOTIDE SEQUENCE [LARGE SCALE GENOMIC DNA]</scope>
    <source>
        <strain evidence="12 13">PCIT</strain>
    </source>
</reference>
<evidence type="ECO:0000256" key="3">
    <source>
        <dbReference type="ARBA" id="ARBA00017876"/>
    </source>
</evidence>
<dbReference type="GO" id="GO:0015450">
    <property type="term" value="F:protein-transporting ATPase activity"/>
    <property type="evidence" value="ECO:0007669"/>
    <property type="project" value="UniProtKB-UniRule"/>
</dbReference>
<keyword evidence="7 11" id="KW-0653">Protein transport</keyword>
<dbReference type="Proteomes" id="UP000000504">
    <property type="component" value="Chromosome"/>
</dbReference>
<sequence length="110" mass="11989">MYFTLLVIYLFVVLCLIALIMLQQGKNTDMGCSFSANTSNALFGSSSNGTIITCMTAVLAMLFFVLSLVLGNLISRQKQKSRQVDNINQVQLADQVTKLAPAKLGNNIPQ</sequence>
<proteinExistence type="inferred from homology"/>
<dbReference type="KEGG" id="men:MEPCIT_302"/>
<reference key="1">
    <citation type="submission" date="2010-09" db="EMBL/GenBank/DDBJ databases">
        <title>An interdependent metabolic patchwork in the nested three-way symbiosis of mealybugs.</title>
        <authorList>
            <person name="McCutcheon J.P."/>
            <person name="von Dohlen C.D."/>
        </authorList>
    </citation>
    <scope>NUCLEOTIDE SEQUENCE</scope>
    <source>
        <strain>PCIT</strain>
    </source>
</reference>
<evidence type="ECO:0000256" key="6">
    <source>
        <dbReference type="ARBA" id="ARBA00022692"/>
    </source>
</evidence>
<keyword evidence="13" id="KW-1185">Reference proteome</keyword>
<comment type="subcellular location">
    <subcellularLocation>
        <location evidence="1 11">Cell membrane</location>
        <topology evidence="1 11">Multi-pass membrane protein</topology>
    </subcellularLocation>
</comment>
<dbReference type="Pfam" id="PF03840">
    <property type="entry name" value="SecG"/>
    <property type="match status" value="1"/>
</dbReference>
<comment type="similarity">
    <text evidence="2 11">Belongs to the SecG family.</text>
</comment>
<keyword evidence="10 11" id="KW-0472">Membrane</keyword>
<evidence type="ECO:0000256" key="2">
    <source>
        <dbReference type="ARBA" id="ARBA00008445"/>
    </source>
</evidence>